<evidence type="ECO:0000259" key="1">
    <source>
        <dbReference type="Pfam" id="PF00535"/>
    </source>
</evidence>
<dbReference type="InterPro" id="IPR001173">
    <property type="entry name" value="Glyco_trans_2-like"/>
</dbReference>
<dbReference type="EMBL" id="JAOQNS010000008">
    <property type="protein sequence ID" value="MCW2308625.1"/>
    <property type="molecule type" value="Genomic_DNA"/>
</dbReference>
<feature type="domain" description="Glycosyltransferase subfamily 4-like N-terminal" evidence="2">
    <location>
        <begin position="31"/>
        <end position="200"/>
    </location>
</feature>
<feature type="domain" description="Glycosyltransferase 2-like" evidence="1">
    <location>
        <begin position="405"/>
        <end position="528"/>
    </location>
</feature>
<dbReference type="PANTHER" id="PTHR43685">
    <property type="entry name" value="GLYCOSYLTRANSFERASE"/>
    <property type="match status" value="1"/>
</dbReference>
<protein>
    <submittedName>
        <fullName evidence="3">GT2 family glycosyltransferase</fullName>
    </submittedName>
</protein>
<dbReference type="Pfam" id="PF00535">
    <property type="entry name" value="Glycos_transf_2"/>
    <property type="match status" value="1"/>
</dbReference>
<dbReference type="CDD" id="cd00761">
    <property type="entry name" value="Glyco_tranf_GTA_type"/>
    <property type="match status" value="1"/>
</dbReference>
<gene>
    <name evidence="3" type="ORF">M2319_002971</name>
</gene>
<dbReference type="SUPFAM" id="SSF53448">
    <property type="entry name" value="Nucleotide-diphospho-sugar transferases"/>
    <property type="match status" value="1"/>
</dbReference>
<dbReference type="Pfam" id="PF13579">
    <property type="entry name" value="Glyco_trans_4_4"/>
    <property type="match status" value="1"/>
</dbReference>
<sequence length="689" mass="72922">MAAPLSLCVAVPLDPAAPGAGRRWQAIAGAKALARLLAEAGHTVTLAHWPGAMPSVSGDEGIRAEEISAPQTPRRNFQPHMSSPGSALLRAETFYRWLKGQSFDAVYVVGAPECAAVAAMDRAMGLGGIAMPVVAVIDGPVADPALLQDATLAHPELLLCDALERDVVRLADAVVVPHLAVADRLMEIVPEAPQPAVLPVPMAERAAGTGSAAAIEEIVFVGRIDAASGFWLFCDVIETLIARGGLSGVKVTAIGPLARGGDGLSARSLGYRTARWGIDFEHVPAETYGTALAALAERRDHVLVVAPFLAVPDRRLVADLLAGSFSFLTTDIDGVGEMLAPESRGSVVAPEMNALADAVSAALADGLAPPAPAVSRKDIAAVWSAHAQDLAGRTRLPAPLKHSLSVIVLHRDRPDFLRQALKSLDAQTRRPDEVVLVDNASETGAARALLDELAADFRARGWKIVRLDKHLSPMLARNAGFDASTGEAVVFLDDDNALTPEALDAYGKAVDSGRFDAVASPLDCFEGDAPPTDAAGIHRRQLFAGSAGALSLFSNAMGDTNMVVTRKAFQAVGRFPDPGYSYVSEDWYLMALLRARGQRIGVLPEAVVLFRESAGTVKKNWKKANHEGARHQVFRLLAGTDPRDTRLALLYAQGLFHRGGVDPSQGMEPPPAPVRKKGLWARVRRLLGA</sequence>
<dbReference type="InterPro" id="IPR028098">
    <property type="entry name" value="Glyco_trans_4-like_N"/>
</dbReference>
<dbReference type="PANTHER" id="PTHR43685:SF3">
    <property type="entry name" value="SLR2126 PROTEIN"/>
    <property type="match status" value="1"/>
</dbReference>
<reference evidence="4" key="1">
    <citation type="submission" date="2023-07" db="EMBL/GenBank/DDBJ databases">
        <title>Genome sequencing of Purple Non-Sulfur Bacteria from various extreme environments.</title>
        <authorList>
            <person name="Mayer M."/>
        </authorList>
    </citation>
    <scope>NUCLEOTIDE SEQUENCE [LARGE SCALE GENOMIC DNA]</scope>
    <source>
        <strain evidence="4">DSM 17935</strain>
    </source>
</reference>
<evidence type="ECO:0000313" key="3">
    <source>
        <dbReference type="EMBL" id="MCW2308625.1"/>
    </source>
</evidence>
<dbReference type="InterPro" id="IPR050834">
    <property type="entry name" value="Glycosyltransf_2"/>
</dbReference>
<dbReference type="Gene3D" id="3.90.550.10">
    <property type="entry name" value="Spore Coat Polysaccharide Biosynthesis Protein SpsA, Chain A"/>
    <property type="match status" value="1"/>
</dbReference>
<dbReference type="Proteomes" id="UP001209755">
    <property type="component" value="Unassembled WGS sequence"/>
</dbReference>
<evidence type="ECO:0000259" key="2">
    <source>
        <dbReference type="Pfam" id="PF13579"/>
    </source>
</evidence>
<proteinExistence type="predicted"/>
<keyword evidence="4" id="KW-1185">Reference proteome</keyword>
<dbReference type="RefSeq" id="WP_264602237.1">
    <property type="nucleotide sequence ID" value="NZ_JAOQNS010000008.1"/>
</dbReference>
<organism evidence="3 4">
    <name type="scientific">Rhodobium gokarnense</name>
    <dbReference type="NCBI Taxonomy" id="364296"/>
    <lineage>
        <taxon>Bacteria</taxon>
        <taxon>Pseudomonadati</taxon>
        <taxon>Pseudomonadota</taxon>
        <taxon>Alphaproteobacteria</taxon>
        <taxon>Hyphomicrobiales</taxon>
        <taxon>Rhodobiaceae</taxon>
        <taxon>Rhodobium</taxon>
    </lineage>
</organism>
<comment type="caution">
    <text evidence="3">The sequence shown here is derived from an EMBL/GenBank/DDBJ whole genome shotgun (WGS) entry which is preliminary data.</text>
</comment>
<name>A0ABT3HDY7_9HYPH</name>
<dbReference type="SUPFAM" id="SSF53756">
    <property type="entry name" value="UDP-Glycosyltransferase/glycogen phosphorylase"/>
    <property type="match status" value="1"/>
</dbReference>
<evidence type="ECO:0000313" key="4">
    <source>
        <dbReference type="Proteomes" id="UP001209755"/>
    </source>
</evidence>
<accession>A0ABT3HDY7</accession>
<dbReference type="InterPro" id="IPR029044">
    <property type="entry name" value="Nucleotide-diphossugar_trans"/>
</dbReference>